<evidence type="ECO:0000313" key="8">
    <source>
        <dbReference type="Proteomes" id="UP000291084"/>
    </source>
</evidence>
<dbReference type="OrthoDB" id="1431247at2759"/>
<feature type="region of interest" description="Disordered" evidence="5">
    <location>
        <begin position="35"/>
        <end position="55"/>
    </location>
</feature>
<proteinExistence type="inferred from homology"/>
<evidence type="ECO:0000256" key="5">
    <source>
        <dbReference type="SAM" id="MobiDB-lite"/>
    </source>
</evidence>
<evidence type="ECO:0000256" key="3">
    <source>
        <dbReference type="PROSITE-ProRule" id="PRU00285"/>
    </source>
</evidence>
<feature type="domain" description="SHSP" evidence="6">
    <location>
        <begin position="100"/>
        <end position="206"/>
    </location>
</feature>
<dbReference type="PANTHER" id="PTHR46991:SF11">
    <property type="entry name" value="SMALL HEAT SHOCK PROTEIN HSPF"/>
    <property type="match status" value="1"/>
</dbReference>
<dbReference type="InterPro" id="IPR008978">
    <property type="entry name" value="HSP20-like_chaperone"/>
</dbReference>
<name>A0A0S3SEH5_PHAAN</name>
<keyword evidence="1" id="KW-0809">Transit peptide</keyword>
<keyword evidence="2" id="KW-0346">Stress response</keyword>
<dbReference type="InterPro" id="IPR002068">
    <property type="entry name" value="A-crystallin/Hsp20_dom"/>
</dbReference>
<dbReference type="Pfam" id="PF00011">
    <property type="entry name" value="HSP20"/>
    <property type="match status" value="1"/>
</dbReference>
<dbReference type="InterPro" id="IPR044656">
    <property type="entry name" value="HSP14.7/HSP23.5/HSP23.6-like"/>
</dbReference>
<keyword evidence="8" id="KW-1185">Reference proteome</keyword>
<dbReference type="AlphaFoldDB" id="A0A0S3SEH5"/>
<sequence>MASSLIAKRFFSSSLLSKSLIRPAASASRSFNTNAMRNYDDRNDDVERRSEFSSPRTARRDDIFSDVLDPFFPTRSLSQVLNMMDQFMDNPFLSAPRGIGAGAGARRGWDARETEDALLLRVDMPGLGKEDVKISVEQNTLTIKGEGAKEGDEEESARRYTSRIDLPDKVYKVDHIKAEMKNGVLKVVLPKMKEEERRDVINSNSAPQAFKRETGHPQWFHDAFHVVREDHEAAITVTKITASYHCSNKKNTKLKNETRQQRSR</sequence>
<dbReference type="CDD" id="cd06464">
    <property type="entry name" value="ACD_sHsps-like"/>
    <property type="match status" value="1"/>
</dbReference>
<dbReference type="Proteomes" id="UP000291084">
    <property type="component" value="Chromosome 6"/>
</dbReference>
<dbReference type="EMBL" id="AP015039">
    <property type="protein sequence ID" value="BAT91245.1"/>
    <property type="molecule type" value="Genomic_DNA"/>
</dbReference>
<evidence type="ECO:0000256" key="1">
    <source>
        <dbReference type="ARBA" id="ARBA00022946"/>
    </source>
</evidence>
<dbReference type="PROSITE" id="PS01031">
    <property type="entry name" value="SHSP"/>
    <property type="match status" value="1"/>
</dbReference>
<protein>
    <recommendedName>
        <fullName evidence="6">SHSP domain-containing protein</fullName>
    </recommendedName>
</protein>
<dbReference type="SUPFAM" id="SSF49764">
    <property type="entry name" value="HSP20-like chaperones"/>
    <property type="match status" value="1"/>
</dbReference>
<accession>A0A0S3SEH5</accession>
<dbReference type="PANTHER" id="PTHR46991">
    <property type="entry name" value="23.5 KDA HEAT SHOCK PROTEIN, MITOCHONDRIAL"/>
    <property type="match status" value="1"/>
</dbReference>
<feature type="compositionally biased region" description="Basic and acidic residues" evidence="5">
    <location>
        <begin position="38"/>
        <end position="51"/>
    </location>
</feature>
<reference evidence="7 8" key="1">
    <citation type="journal article" date="2015" name="Sci. Rep.">
        <title>The power of single molecule real-time sequencing technology in the de novo assembly of a eukaryotic genome.</title>
        <authorList>
            <person name="Sakai H."/>
            <person name="Naito K."/>
            <person name="Ogiso-Tanaka E."/>
            <person name="Takahashi Y."/>
            <person name="Iseki K."/>
            <person name="Muto C."/>
            <person name="Satou K."/>
            <person name="Teruya K."/>
            <person name="Shiroma A."/>
            <person name="Shimoji M."/>
            <person name="Hirano T."/>
            <person name="Itoh T."/>
            <person name="Kaga A."/>
            <person name="Tomooka N."/>
        </authorList>
    </citation>
    <scope>NUCLEOTIDE SEQUENCE [LARGE SCALE GENOMIC DNA]</scope>
    <source>
        <strain evidence="8">cv. Shumari</strain>
    </source>
</reference>
<dbReference type="Gene3D" id="2.60.40.790">
    <property type="match status" value="1"/>
</dbReference>
<evidence type="ECO:0000256" key="2">
    <source>
        <dbReference type="ARBA" id="ARBA00023016"/>
    </source>
</evidence>
<evidence type="ECO:0000256" key="4">
    <source>
        <dbReference type="RuleBase" id="RU003616"/>
    </source>
</evidence>
<gene>
    <name evidence="7" type="primary">Vigan.06G256000</name>
    <name evidence="7" type="ORF">VIGAN_06256000</name>
</gene>
<evidence type="ECO:0000313" key="7">
    <source>
        <dbReference type="EMBL" id="BAT91245.1"/>
    </source>
</evidence>
<evidence type="ECO:0000259" key="6">
    <source>
        <dbReference type="PROSITE" id="PS01031"/>
    </source>
</evidence>
<organism evidence="7 8">
    <name type="scientific">Vigna angularis var. angularis</name>
    <dbReference type="NCBI Taxonomy" id="157739"/>
    <lineage>
        <taxon>Eukaryota</taxon>
        <taxon>Viridiplantae</taxon>
        <taxon>Streptophyta</taxon>
        <taxon>Embryophyta</taxon>
        <taxon>Tracheophyta</taxon>
        <taxon>Spermatophyta</taxon>
        <taxon>Magnoliopsida</taxon>
        <taxon>eudicotyledons</taxon>
        <taxon>Gunneridae</taxon>
        <taxon>Pentapetalae</taxon>
        <taxon>rosids</taxon>
        <taxon>fabids</taxon>
        <taxon>Fabales</taxon>
        <taxon>Fabaceae</taxon>
        <taxon>Papilionoideae</taxon>
        <taxon>50 kb inversion clade</taxon>
        <taxon>NPAAA clade</taxon>
        <taxon>indigoferoid/millettioid clade</taxon>
        <taxon>Phaseoleae</taxon>
        <taxon>Vigna</taxon>
    </lineage>
</organism>
<comment type="similarity">
    <text evidence="3 4">Belongs to the small heat shock protein (HSP20) family.</text>
</comment>